<dbReference type="InterPro" id="IPR050336">
    <property type="entry name" value="Chromosome_partition/occlusion"/>
</dbReference>
<dbReference type="GO" id="GO:0007059">
    <property type="term" value="P:chromosome segregation"/>
    <property type="evidence" value="ECO:0007669"/>
    <property type="project" value="TreeGrafter"/>
</dbReference>
<dbReference type="PANTHER" id="PTHR33375:SF1">
    <property type="entry name" value="CHROMOSOME-PARTITIONING PROTEIN PARB-RELATED"/>
    <property type="match status" value="1"/>
</dbReference>
<dbReference type="GO" id="GO:0005694">
    <property type="term" value="C:chromosome"/>
    <property type="evidence" value="ECO:0007669"/>
    <property type="project" value="TreeGrafter"/>
</dbReference>
<dbReference type="Pfam" id="PF02195">
    <property type="entry name" value="ParB_N"/>
    <property type="match status" value="1"/>
</dbReference>
<evidence type="ECO:0000313" key="4">
    <source>
        <dbReference type="Proteomes" id="UP000249185"/>
    </source>
</evidence>
<dbReference type="CDD" id="cd16405">
    <property type="entry name" value="RepB_like_N"/>
    <property type="match status" value="1"/>
</dbReference>
<sequence length="362" mass="38874">MARRKRVEGPSAEELLALEAGFATKPGPNPFAMPPIAQVAAEAAAAADPLPAPARIEAARDRTDAELLRAARDEGRLIAEIRVSEIVADELTRDRMTLDREALDELKISIRTNGLRLPVEVFPLEAPEAEGRYGLISGLRRVTAIRELYGPEATIAALVRTPRDGAEATAAMVEENEIRADLSHYERGRIAALSVGQGRFADLDEAVARLFASASKAKRSKVRSFALVHEELGDMLSFPQALTEKAGLRLANALRQGFEGPLRDALHAGQGVDAASEWAAMLPVIESAESGARPSARGGRPRKAAARPAVVPGPVHHLADGVEMRLERDGADHLIRLRGAGLEPELVEGVMLELRRLLGPAE</sequence>
<evidence type="ECO:0000256" key="1">
    <source>
        <dbReference type="SAM" id="MobiDB-lite"/>
    </source>
</evidence>
<evidence type="ECO:0000313" key="3">
    <source>
        <dbReference type="EMBL" id="PZQ50760.1"/>
    </source>
</evidence>
<comment type="caution">
    <text evidence="3">The sequence shown here is derived from an EMBL/GenBank/DDBJ whole genome shotgun (WGS) entry which is preliminary data.</text>
</comment>
<proteinExistence type="predicted"/>
<evidence type="ECO:0000259" key="2">
    <source>
        <dbReference type="SMART" id="SM00470"/>
    </source>
</evidence>
<feature type="domain" description="ParB-like N-terminal" evidence="2">
    <location>
        <begin position="79"/>
        <end position="177"/>
    </location>
</feature>
<protein>
    <submittedName>
        <fullName evidence="3">Chromosome partitioning protein ParB</fullName>
    </submittedName>
</protein>
<dbReference type="InterPro" id="IPR036086">
    <property type="entry name" value="ParB/Sulfiredoxin_sf"/>
</dbReference>
<feature type="region of interest" description="Disordered" evidence="1">
    <location>
        <begin position="289"/>
        <end position="308"/>
    </location>
</feature>
<dbReference type="PANTHER" id="PTHR33375">
    <property type="entry name" value="CHROMOSOME-PARTITIONING PROTEIN PARB-RELATED"/>
    <property type="match status" value="1"/>
</dbReference>
<accession>A0A2W5QGZ4</accession>
<dbReference type="SUPFAM" id="SSF110849">
    <property type="entry name" value="ParB/Sulfiredoxin"/>
    <property type="match status" value="1"/>
</dbReference>
<dbReference type="InterPro" id="IPR003115">
    <property type="entry name" value="ParB_N"/>
</dbReference>
<dbReference type="SMART" id="SM00470">
    <property type="entry name" value="ParB"/>
    <property type="match status" value="1"/>
</dbReference>
<dbReference type="Proteomes" id="UP000249185">
    <property type="component" value="Unassembled WGS sequence"/>
</dbReference>
<feature type="compositionally biased region" description="Low complexity" evidence="1">
    <location>
        <begin position="289"/>
        <end position="298"/>
    </location>
</feature>
<reference evidence="3 4" key="1">
    <citation type="submission" date="2017-08" db="EMBL/GenBank/DDBJ databases">
        <title>Infants hospitalized years apart are colonized by the same room-sourced microbial strains.</title>
        <authorList>
            <person name="Brooks B."/>
            <person name="Olm M.R."/>
            <person name="Firek B.A."/>
            <person name="Baker R."/>
            <person name="Thomas B.C."/>
            <person name="Morowitz M.J."/>
            <person name="Banfield J.F."/>
        </authorList>
    </citation>
    <scope>NUCLEOTIDE SEQUENCE [LARGE SCALE GENOMIC DNA]</scope>
    <source>
        <strain evidence="3">S2_005_002_R2_34</strain>
    </source>
</reference>
<dbReference type="EMBL" id="QFPW01000003">
    <property type="protein sequence ID" value="PZQ50760.1"/>
    <property type="molecule type" value="Genomic_DNA"/>
</dbReference>
<dbReference type="InterPro" id="IPR037972">
    <property type="entry name" value="RepB_N"/>
</dbReference>
<gene>
    <name evidence="3" type="ORF">DI556_06485</name>
</gene>
<name>A0A2W5QGZ4_RHOSU</name>
<dbReference type="Gene3D" id="3.90.1530.30">
    <property type="match status" value="1"/>
</dbReference>
<dbReference type="AlphaFoldDB" id="A0A2W5QGZ4"/>
<organism evidence="3 4">
    <name type="scientific">Rhodovulum sulfidophilum</name>
    <name type="common">Rhodobacter sulfidophilus</name>
    <dbReference type="NCBI Taxonomy" id="35806"/>
    <lineage>
        <taxon>Bacteria</taxon>
        <taxon>Pseudomonadati</taxon>
        <taxon>Pseudomonadota</taxon>
        <taxon>Alphaproteobacteria</taxon>
        <taxon>Rhodobacterales</taxon>
        <taxon>Paracoccaceae</taxon>
        <taxon>Rhodovulum</taxon>
    </lineage>
</organism>